<dbReference type="PANTHER" id="PTHR34820">
    <property type="entry name" value="INNER MEMBRANE PROTEIN YEBZ"/>
    <property type="match status" value="1"/>
</dbReference>
<name>A0A2T0JZH4_9ACTN</name>
<dbReference type="RefSeq" id="WP_239166114.1">
    <property type="nucleotide sequence ID" value="NZ_BOMO01000022.1"/>
</dbReference>
<dbReference type="Pfam" id="PF04234">
    <property type="entry name" value="CopC"/>
    <property type="match status" value="1"/>
</dbReference>
<accession>A0A2T0JZH4</accession>
<comment type="caution">
    <text evidence="8">The sequence shown here is derived from an EMBL/GenBank/DDBJ whole genome shotgun (WGS) entry which is preliminary data.</text>
</comment>
<gene>
    <name evidence="8" type="ORF">CLV67_122133</name>
</gene>
<dbReference type="InterPro" id="IPR014756">
    <property type="entry name" value="Ig_E-set"/>
</dbReference>
<dbReference type="InterPro" id="IPR032694">
    <property type="entry name" value="CopC/D"/>
</dbReference>
<dbReference type="PANTHER" id="PTHR34820:SF4">
    <property type="entry name" value="INNER MEMBRANE PROTEIN YEBZ"/>
    <property type="match status" value="1"/>
</dbReference>
<feature type="chain" id="PRO_5038588406" description="CopC domain-containing protein" evidence="6">
    <location>
        <begin position="26"/>
        <end position="180"/>
    </location>
</feature>
<keyword evidence="5" id="KW-0812">Transmembrane</keyword>
<keyword evidence="2" id="KW-0479">Metal-binding</keyword>
<evidence type="ECO:0000256" key="6">
    <source>
        <dbReference type="SAM" id="SignalP"/>
    </source>
</evidence>
<keyword evidence="5" id="KW-1133">Transmembrane helix</keyword>
<evidence type="ECO:0000256" key="1">
    <source>
        <dbReference type="ARBA" id="ARBA00004196"/>
    </source>
</evidence>
<dbReference type="GO" id="GO:0030313">
    <property type="term" value="C:cell envelope"/>
    <property type="evidence" value="ECO:0007669"/>
    <property type="project" value="UniProtKB-SubCell"/>
</dbReference>
<keyword evidence="3 6" id="KW-0732">Signal</keyword>
<evidence type="ECO:0000256" key="3">
    <source>
        <dbReference type="ARBA" id="ARBA00022729"/>
    </source>
</evidence>
<dbReference type="GO" id="GO:0006825">
    <property type="term" value="P:copper ion transport"/>
    <property type="evidence" value="ECO:0007669"/>
    <property type="project" value="InterPro"/>
</dbReference>
<evidence type="ECO:0000256" key="4">
    <source>
        <dbReference type="ARBA" id="ARBA00023008"/>
    </source>
</evidence>
<dbReference type="EMBL" id="PVMZ01000022">
    <property type="protein sequence ID" value="PRX15893.1"/>
    <property type="molecule type" value="Genomic_DNA"/>
</dbReference>
<feature type="domain" description="CopC" evidence="7">
    <location>
        <begin position="24"/>
        <end position="117"/>
    </location>
</feature>
<dbReference type="GO" id="GO:0005886">
    <property type="term" value="C:plasma membrane"/>
    <property type="evidence" value="ECO:0007669"/>
    <property type="project" value="TreeGrafter"/>
</dbReference>
<proteinExistence type="predicted"/>
<sequence length="180" mass="18167">MKRLAAVIAAVLAVTAPGTPAWAHAQLMFADPAKDLTLTVAPAAVTLGFNERLRPDFTTIVVSDPARQRVAASPAVVDDKRVTLTLTGTWSNGTYTVAYRVVSVDGHTVQGSYPFTLADPNLPPAVPAPPSAAAAPASGGEDGGSNGPLIGVGAGTVLLAALGAGLYLSGRRRSSPQAGN</sequence>
<keyword evidence="5" id="KW-0472">Membrane</keyword>
<evidence type="ECO:0000259" key="7">
    <source>
        <dbReference type="Pfam" id="PF04234"/>
    </source>
</evidence>
<organism evidence="8 9">
    <name type="scientific">Actinoplanes italicus</name>
    <dbReference type="NCBI Taxonomy" id="113567"/>
    <lineage>
        <taxon>Bacteria</taxon>
        <taxon>Bacillati</taxon>
        <taxon>Actinomycetota</taxon>
        <taxon>Actinomycetes</taxon>
        <taxon>Micromonosporales</taxon>
        <taxon>Micromonosporaceae</taxon>
        <taxon>Actinoplanes</taxon>
    </lineage>
</organism>
<dbReference type="GO" id="GO:0042597">
    <property type="term" value="C:periplasmic space"/>
    <property type="evidence" value="ECO:0007669"/>
    <property type="project" value="InterPro"/>
</dbReference>
<protein>
    <recommendedName>
        <fullName evidence="7">CopC domain-containing protein</fullName>
    </recommendedName>
</protein>
<reference evidence="8 9" key="1">
    <citation type="submission" date="2018-03" db="EMBL/GenBank/DDBJ databases">
        <title>Genomic Encyclopedia of Archaeal and Bacterial Type Strains, Phase II (KMG-II): from individual species to whole genera.</title>
        <authorList>
            <person name="Goeker M."/>
        </authorList>
    </citation>
    <scope>NUCLEOTIDE SEQUENCE [LARGE SCALE GENOMIC DNA]</scope>
    <source>
        <strain evidence="8 9">DSM 43146</strain>
    </source>
</reference>
<comment type="subcellular location">
    <subcellularLocation>
        <location evidence="1">Cell envelope</location>
    </subcellularLocation>
</comment>
<evidence type="ECO:0000256" key="5">
    <source>
        <dbReference type="SAM" id="Phobius"/>
    </source>
</evidence>
<keyword evidence="4" id="KW-0186">Copper</keyword>
<dbReference type="GO" id="GO:0046688">
    <property type="term" value="P:response to copper ion"/>
    <property type="evidence" value="ECO:0007669"/>
    <property type="project" value="InterPro"/>
</dbReference>
<evidence type="ECO:0000256" key="2">
    <source>
        <dbReference type="ARBA" id="ARBA00022723"/>
    </source>
</evidence>
<evidence type="ECO:0000313" key="8">
    <source>
        <dbReference type="EMBL" id="PRX15893.1"/>
    </source>
</evidence>
<dbReference type="Gene3D" id="2.60.40.1220">
    <property type="match status" value="1"/>
</dbReference>
<dbReference type="InterPro" id="IPR014755">
    <property type="entry name" value="Cu-Rt/internalin_Ig-like"/>
</dbReference>
<dbReference type="AlphaFoldDB" id="A0A2T0JZH4"/>
<dbReference type="InterPro" id="IPR007348">
    <property type="entry name" value="CopC_dom"/>
</dbReference>
<feature type="transmembrane region" description="Helical" evidence="5">
    <location>
        <begin position="149"/>
        <end position="168"/>
    </location>
</feature>
<keyword evidence="9" id="KW-1185">Reference proteome</keyword>
<evidence type="ECO:0000313" key="9">
    <source>
        <dbReference type="Proteomes" id="UP000239415"/>
    </source>
</evidence>
<dbReference type="Proteomes" id="UP000239415">
    <property type="component" value="Unassembled WGS sequence"/>
</dbReference>
<feature type="signal peptide" evidence="6">
    <location>
        <begin position="1"/>
        <end position="25"/>
    </location>
</feature>
<dbReference type="SUPFAM" id="SSF81296">
    <property type="entry name" value="E set domains"/>
    <property type="match status" value="1"/>
</dbReference>
<dbReference type="GO" id="GO:0005507">
    <property type="term" value="F:copper ion binding"/>
    <property type="evidence" value="ECO:0007669"/>
    <property type="project" value="InterPro"/>
</dbReference>